<dbReference type="InParanoid" id="F6VVB2"/>
<reference evidence="2 3" key="1">
    <citation type="journal article" date="2007" name="Nature">
        <title>Genome of the marsupial Monodelphis domestica reveals innovation in non-coding sequences.</title>
        <authorList>
            <person name="Mikkelsen T.S."/>
            <person name="Wakefield M.J."/>
            <person name="Aken B."/>
            <person name="Amemiya C.T."/>
            <person name="Chang J.L."/>
            <person name="Duke S."/>
            <person name="Garber M."/>
            <person name="Gentles A.J."/>
            <person name="Goodstadt L."/>
            <person name="Heger A."/>
            <person name="Jurka J."/>
            <person name="Kamal M."/>
            <person name="Mauceli E."/>
            <person name="Searle S.M."/>
            <person name="Sharpe T."/>
            <person name="Baker M.L."/>
            <person name="Batzer M.A."/>
            <person name="Benos P.V."/>
            <person name="Belov K."/>
            <person name="Clamp M."/>
            <person name="Cook A."/>
            <person name="Cuff J."/>
            <person name="Das R."/>
            <person name="Davidow L."/>
            <person name="Deakin J.E."/>
            <person name="Fazzari M.J."/>
            <person name="Glass J.L."/>
            <person name="Grabherr M."/>
            <person name="Greally J.M."/>
            <person name="Gu W."/>
            <person name="Hore T.A."/>
            <person name="Huttley G.A."/>
            <person name="Kleber M."/>
            <person name="Jirtle R.L."/>
            <person name="Koina E."/>
            <person name="Lee J.T."/>
            <person name="Mahony S."/>
            <person name="Marra M.A."/>
            <person name="Miller R.D."/>
            <person name="Nicholls R.D."/>
            <person name="Oda M."/>
            <person name="Papenfuss A.T."/>
            <person name="Parra Z.E."/>
            <person name="Pollock D.D."/>
            <person name="Ray D.A."/>
            <person name="Schein J.E."/>
            <person name="Speed T.P."/>
            <person name="Thompson K."/>
            <person name="VandeBerg J.L."/>
            <person name="Wade C.M."/>
            <person name="Walker J.A."/>
            <person name="Waters P.D."/>
            <person name="Webber C."/>
            <person name="Weidman J.R."/>
            <person name="Xie X."/>
            <person name="Zody M.C."/>
            <person name="Baldwin J."/>
            <person name="Abdouelleil A."/>
            <person name="Abdulkadir J."/>
            <person name="Abebe A."/>
            <person name="Abera B."/>
            <person name="Abreu J."/>
            <person name="Acer S.C."/>
            <person name="Aftuck L."/>
            <person name="Alexander A."/>
            <person name="An P."/>
            <person name="Anderson E."/>
            <person name="Anderson S."/>
            <person name="Arachi H."/>
            <person name="Azer M."/>
            <person name="Bachantsang P."/>
            <person name="Barry A."/>
            <person name="Bayul T."/>
            <person name="Berlin A."/>
            <person name="Bessette D."/>
            <person name="Bloom T."/>
            <person name="Bloom T."/>
            <person name="Boguslavskiy L."/>
            <person name="Bonnet C."/>
            <person name="Boukhgalter B."/>
            <person name="Bourzgui I."/>
            <person name="Brown A."/>
            <person name="Cahill P."/>
            <person name="Channer S."/>
            <person name="Cheshatsang Y."/>
            <person name="Chuda L."/>
            <person name="Citroen M."/>
            <person name="Collymore A."/>
            <person name="Cooke P."/>
            <person name="Costello M."/>
            <person name="D'Aco K."/>
            <person name="Daza R."/>
            <person name="De Haan G."/>
            <person name="DeGray S."/>
            <person name="DeMaso C."/>
            <person name="Dhargay N."/>
            <person name="Dooley K."/>
            <person name="Dooley E."/>
            <person name="Doricent M."/>
            <person name="Dorje P."/>
            <person name="Dorjee K."/>
            <person name="Dupes A."/>
            <person name="Elong R."/>
            <person name="Falk J."/>
            <person name="Farina A."/>
            <person name="Faro S."/>
            <person name="Ferguson D."/>
            <person name="Fisher S."/>
            <person name="Foley C.D."/>
            <person name="Franke A."/>
            <person name="Friedrich D."/>
            <person name="Gadbois L."/>
            <person name="Gearin G."/>
            <person name="Gearin C.R."/>
            <person name="Giannoukos G."/>
            <person name="Goode T."/>
            <person name="Graham J."/>
            <person name="Grandbois E."/>
            <person name="Grewal S."/>
            <person name="Gyaltsen K."/>
            <person name="Hafez N."/>
            <person name="Hagos B."/>
            <person name="Hall J."/>
            <person name="Henson C."/>
            <person name="Hollinger A."/>
            <person name="Honan T."/>
            <person name="Huard M.D."/>
            <person name="Hughes L."/>
            <person name="Hurhula B."/>
            <person name="Husby M.E."/>
            <person name="Kamat A."/>
            <person name="Kanga B."/>
            <person name="Kashin S."/>
            <person name="Khazanovich D."/>
            <person name="Kisner P."/>
            <person name="Lance K."/>
            <person name="Lara M."/>
            <person name="Lee W."/>
            <person name="Lennon N."/>
            <person name="Letendre F."/>
            <person name="LeVine R."/>
            <person name="Lipovsky A."/>
            <person name="Liu X."/>
            <person name="Liu J."/>
            <person name="Liu S."/>
            <person name="Lokyitsang T."/>
            <person name="Lokyitsang Y."/>
            <person name="Lubonja R."/>
            <person name="Lui A."/>
            <person name="MacDonald P."/>
            <person name="Magnisalis V."/>
            <person name="Maru K."/>
            <person name="Matthews C."/>
            <person name="McCusker W."/>
            <person name="McDonough S."/>
            <person name="Mehta T."/>
            <person name="Meldrim J."/>
            <person name="Meneus L."/>
            <person name="Mihai O."/>
            <person name="Mihalev A."/>
            <person name="Mihova T."/>
            <person name="Mittelman R."/>
            <person name="Mlenga V."/>
            <person name="Montmayeur A."/>
            <person name="Mulrain L."/>
            <person name="Navidi A."/>
            <person name="Naylor J."/>
            <person name="Negash T."/>
            <person name="Nguyen T."/>
            <person name="Nguyen N."/>
            <person name="Nicol R."/>
            <person name="Norbu C."/>
            <person name="Norbu N."/>
            <person name="Novod N."/>
            <person name="O'Neill B."/>
            <person name="Osman S."/>
            <person name="Markiewicz E."/>
            <person name="Oyono O.L."/>
            <person name="Patti C."/>
            <person name="Phunkhang P."/>
            <person name="Pierre F."/>
            <person name="Priest M."/>
            <person name="Raghuraman S."/>
            <person name="Rege F."/>
            <person name="Reyes R."/>
            <person name="Rise C."/>
            <person name="Rogov P."/>
            <person name="Ross K."/>
            <person name="Ryan E."/>
            <person name="Settipalli S."/>
            <person name="Shea T."/>
            <person name="Sherpa N."/>
            <person name="Shi L."/>
            <person name="Shih D."/>
            <person name="Sparrow T."/>
            <person name="Spaulding J."/>
            <person name="Stalker J."/>
            <person name="Stange-Thomann N."/>
            <person name="Stavropoulos S."/>
            <person name="Stone C."/>
            <person name="Strader C."/>
            <person name="Tesfaye S."/>
            <person name="Thomson T."/>
            <person name="Thoulutsang Y."/>
            <person name="Thoulutsang D."/>
            <person name="Topham K."/>
            <person name="Topping I."/>
            <person name="Tsamla T."/>
            <person name="Vassiliev H."/>
            <person name="Vo A."/>
            <person name="Wangchuk T."/>
            <person name="Wangdi T."/>
            <person name="Weiand M."/>
            <person name="Wilkinson J."/>
            <person name="Wilson A."/>
            <person name="Yadav S."/>
            <person name="Young G."/>
            <person name="Yu Q."/>
            <person name="Zembek L."/>
            <person name="Zhong D."/>
            <person name="Zimmer A."/>
            <person name="Zwirko Z."/>
            <person name="Jaffe D.B."/>
            <person name="Alvarez P."/>
            <person name="Brockman W."/>
            <person name="Butler J."/>
            <person name="Chin C."/>
            <person name="Gnerre S."/>
            <person name="MacCallum I."/>
            <person name="Graves J.A."/>
            <person name="Ponting C.P."/>
            <person name="Breen M."/>
            <person name="Samollow P.B."/>
            <person name="Lander E.S."/>
            <person name="Lindblad-Toh K."/>
        </authorList>
    </citation>
    <scope>NUCLEOTIDE SEQUENCE [LARGE SCALE GENOMIC DNA]</scope>
</reference>
<feature type="compositionally biased region" description="Basic and acidic residues" evidence="1">
    <location>
        <begin position="573"/>
        <end position="586"/>
    </location>
</feature>
<name>F6VVB2_MONDO</name>
<dbReference type="Proteomes" id="UP000002280">
    <property type="component" value="Chromosome 2"/>
</dbReference>
<dbReference type="CDD" id="cd22968">
    <property type="entry name" value="DD_EFCAB5"/>
    <property type="match status" value="1"/>
</dbReference>
<evidence type="ECO:0000313" key="3">
    <source>
        <dbReference type="Proteomes" id="UP000002280"/>
    </source>
</evidence>
<dbReference type="STRING" id="13616.ENSMODP00000012342"/>
<feature type="compositionally biased region" description="Polar residues" evidence="1">
    <location>
        <begin position="522"/>
        <end position="534"/>
    </location>
</feature>
<dbReference type="Bgee" id="ENSMODG00000009859">
    <property type="expression patterns" value="Expressed in spermatocyte and 9 other cell types or tissues"/>
</dbReference>
<dbReference type="eggNOG" id="ENOG502R5M0">
    <property type="taxonomic scope" value="Eukaryota"/>
</dbReference>
<evidence type="ECO:0000313" key="2">
    <source>
        <dbReference type="Ensembl" id="ENSMODP00000012342.3"/>
    </source>
</evidence>
<feature type="region of interest" description="Disordered" evidence="1">
    <location>
        <begin position="411"/>
        <end position="588"/>
    </location>
</feature>
<proteinExistence type="predicted"/>
<dbReference type="PANTHER" id="PTHR46788">
    <property type="entry name" value="EF-HAND CALCIUM-BINDING DOMAIN-CONTAINING PROTEIN 5"/>
    <property type="match status" value="1"/>
</dbReference>
<dbReference type="SUPFAM" id="SSF55781">
    <property type="entry name" value="GAF domain-like"/>
    <property type="match status" value="1"/>
</dbReference>
<dbReference type="Gene3D" id="3.30.450.40">
    <property type="match status" value="1"/>
</dbReference>
<reference evidence="2" key="2">
    <citation type="submission" date="2025-08" db="UniProtKB">
        <authorList>
            <consortium name="Ensembl"/>
        </authorList>
    </citation>
    <scope>IDENTIFICATION</scope>
</reference>
<dbReference type="KEGG" id="mdo:100619013"/>
<keyword evidence="3" id="KW-1185">Reference proteome</keyword>
<accession>F6VVB2</accession>
<sequence length="1362" mass="158193">MLLEVPIDTETLAFPWKENFFDKIEARSMAMQNEVIHKLSLQKEHEKKMAAKYPVDDLANEWLSDDKDTLDTQAYLLEKLLPTLIPGVEKMLMEVEKRKLLGPIKKKTFDPINYLGEYLMRNNPNYQKDLPETGYLKAMKNVTKVMKTQIPDTPYNRVFKIKKEVKENREKRENIERIKTHVGKVRKEALTLQFQEWILDPERRLPLPVIENAAHVFLDTSAGLKTESLFQPMEFIGSMKDMIDEEHFIEVIFPCIKELTSEMFTDFLRHLYQCSGDFYDILKHDQWRQKFLKLFFACDVGKLGFVDRERTLTLLENFYDKNPKMVRRLFYNPKFWPFVEFEEIEPAEFWGDLDDERSPFEKYEQVSQVEWKKSTHGIAKKLPFDDMDLIGEEEQERKVISWSRTTITYEETTSEPEVAAEEEKGDSSSKKSFKKLDLLPEELPPGSQIDIKISQEAKQEEPSTEQGEPSQEKRKTSRSEEEPSKDQEKPEKPSSSKGSVEEQRSTTEEEDLKTGVKKSSESEPATEQRSSTVRLQEPEEEQGESSEKTEPSTSEKAVAEGKEISSMEETTEPPEKSSQEHSKDFPQGEEDEILFKADVLPEGEKESSCEPRTQLIEGKPWSGDLLTSDLSIKYMKYGENTKALLVSDDPRFLALRPIILKLKRQEQSRIRSAFSQRYLNLPQFVQLLDTFVSDGIPLGIMKKFNTFFKKNYMETEDDKINSLEKIYKETIGQRRKLLLDALFEKWDNEGSGFLELQKIDNLLFTYKEGMEKVSMNKAKMHIVLPQPHPGKEVRLTISHFRNYIELVVAELTGNEDEVFDNVVEFLMMSLKPSHVEQLRNAARHKWLERIQRAAETSRVCLQPIYTEVFKALTEDAEAHGYSKRISAHIAFLEENKAMPERGSTLLRNVACTAPDVPYVLNQVLYRDMSGISFAVVDKGEPIHVPEVDKHGNIHFWNTSREPGKQKGSFLAIPLQDAYKRSFGVLGVDTLRNYPRKTIFSAHEISFYQGVANAFSIAYHHIHSREHILHVIATAAGWLRIVTPSIKNLTTFLVEAGPDYESDYALQKIMYLDNKKRMEVFSQPSIIYRKESLFRDYLFKSADTSQVVFAYALGTYHITAPLRDRKGVAMGVIDFSTGQKKVLPNQEYRDLQKMLKIVQTACKEILGESTGEIKKQQILEMEYQGDVQKAGILFFRIMLKEIQERIRELDPQAFKNLKFHSENFLSLIFDSSNFEKDEKPPSLAHDILKAILLIFNPEWEGREMLEDWNKCRQLITNELIQKLCNFDPTAEYVRVYPEVIAKHIKRNPRKIIWAEGSVALEYMYHWALTCLFLVEIKFKLENKYILPLPAGEIRRKKRSSFRP</sequence>
<feature type="compositionally biased region" description="Basic and acidic residues" evidence="1">
    <location>
        <begin position="470"/>
        <end position="521"/>
    </location>
</feature>
<dbReference type="HOGENOM" id="CLU_006376_0_0_1"/>
<feature type="compositionally biased region" description="Basic and acidic residues" evidence="1">
    <location>
        <begin position="421"/>
        <end position="438"/>
    </location>
</feature>
<organism evidence="2 3">
    <name type="scientific">Monodelphis domestica</name>
    <name type="common">Gray short-tailed opossum</name>
    <dbReference type="NCBI Taxonomy" id="13616"/>
    <lineage>
        <taxon>Eukaryota</taxon>
        <taxon>Metazoa</taxon>
        <taxon>Chordata</taxon>
        <taxon>Craniata</taxon>
        <taxon>Vertebrata</taxon>
        <taxon>Euteleostomi</taxon>
        <taxon>Mammalia</taxon>
        <taxon>Metatheria</taxon>
        <taxon>Didelphimorphia</taxon>
        <taxon>Didelphidae</taxon>
        <taxon>Monodelphis</taxon>
    </lineage>
</organism>
<dbReference type="Ensembl" id="ENSMODT00000012567.4">
    <property type="protein sequence ID" value="ENSMODP00000012342.3"/>
    <property type="gene ID" value="ENSMODG00000009859.4"/>
</dbReference>
<dbReference type="InterPro" id="IPR029016">
    <property type="entry name" value="GAF-like_dom_sf"/>
</dbReference>
<dbReference type="FunCoup" id="F6VVB2">
    <property type="interactions" value="31"/>
</dbReference>
<reference evidence="2" key="3">
    <citation type="submission" date="2025-09" db="UniProtKB">
        <authorList>
            <consortium name="Ensembl"/>
        </authorList>
    </citation>
    <scope>IDENTIFICATION</scope>
</reference>
<protein>
    <submittedName>
        <fullName evidence="2">EF-hand calcium binding domain 5</fullName>
    </submittedName>
</protein>
<dbReference type="OMA" id="KNDYNGS"/>
<dbReference type="PANTHER" id="PTHR46788:SF1">
    <property type="entry name" value="EF-HAND CALCIUM-BINDING DOMAIN-CONTAINING PROTEIN 5"/>
    <property type="match status" value="1"/>
</dbReference>
<evidence type="ECO:0000256" key="1">
    <source>
        <dbReference type="SAM" id="MobiDB-lite"/>
    </source>
</evidence>
<dbReference type="GeneTree" id="ENSGT00940000154049"/>